<sequence>MGKKKIDPKERVGIISYNLHGYKMVIEDYITPIDIWVKFTYTNERIHTTWQSFKARTVRSSYDKTIYGVGYIGIGDYKVTENGKYTRQYNAWSSMMQRCYSKAHLKRQSSYIGCKVAEEWHNFQNFAKWYDENYYEANGERMHLDKDILTKGNKVYSPETCIFAPHFINCLFIRSRSRRGDLPIGVYFCDKNLINKYGCQCSSEFGKQTKLGYYSTPEEAFRVYKTFKEKVIKNIALKYQQTIPEKLYNALIKYEVKIED</sequence>
<keyword evidence="2" id="KW-1185">Reference proteome</keyword>
<organism evidence="1 2">
    <name type="scientific">Sporosarcina globispora</name>
    <name type="common">Bacillus globisporus</name>
    <dbReference type="NCBI Taxonomy" id="1459"/>
    <lineage>
        <taxon>Bacteria</taxon>
        <taxon>Bacillati</taxon>
        <taxon>Bacillota</taxon>
        <taxon>Bacilli</taxon>
        <taxon>Bacillales</taxon>
        <taxon>Caryophanaceae</taxon>
        <taxon>Sporosarcina</taxon>
    </lineage>
</organism>
<dbReference type="EMBL" id="LGUF01000007">
    <property type="protein sequence ID" value="KON87482.1"/>
    <property type="molecule type" value="Genomic_DNA"/>
</dbReference>
<protein>
    <recommendedName>
        <fullName evidence="3">AP2 domain-containing protein</fullName>
    </recommendedName>
</protein>
<evidence type="ECO:0008006" key="3">
    <source>
        <dbReference type="Google" id="ProtNLM"/>
    </source>
</evidence>
<comment type="caution">
    <text evidence="1">The sequence shown here is derived from an EMBL/GenBank/DDBJ whole genome shotgun (WGS) entry which is preliminary data.</text>
</comment>
<dbReference type="Proteomes" id="UP000037109">
    <property type="component" value="Unassembled WGS sequence"/>
</dbReference>
<dbReference type="OrthoDB" id="2869809at2"/>
<accession>A0A0M0GD94</accession>
<proteinExistence type="predicted"/>
<evidence type="ECO:0000313" key="2">
    <source>
        <dbReference type="Proteomes" id="UP000037109"/>
    </source>
</evidence>
<reference evidence="2" key="1">
    <citation type="submission" date="2015-07" db="EMBL/GenBank/DDBJ databases">
        <title>Fjat-10036 dsm4.</title>
        <authorList>
            <person name="Liu B."/>
            <person name="Wang J."/>
            <person name="Zhu Y."/>
            <person name="Liu G."/>
            <person name="Chen Q."/>
            <person name="Chen Z."/>
            <person name="Lan J."/>
            <person name="Che J."/>
            <person name="Ge C."/>
            <person name="Shi H."/>
            <person name="Pan Z."/>
            <person name="Liu X."/>
        </authorList>
    </citation>
    <scope>NUCLEOTIDE SEQUENCE [LARGE SCALE GENOMIC DNA]</scope>
    <source>
        <strain evidence="2">DSM 4</strain>
    </source>
</reference>
<evidence type="ECO:0000313" key="1">
    <source>
        <dbReference type="EMBL" id="KON87482.1"/>
    </source>
</evidence>
<dbReference type="STRING" id="1459.AF332_12020"/>
<gene>
    <name evidence="1" type="ORF">AF332_12020</name>
</gene>
<name>A0A0M0GD94_SPOGL</name>
<dbReference type="PATRIC" id="fig|1459.3.peg.2592"/>
<dbReference type="AlphaFoldDB" id="A0A0M0GD94"/>
<dbReference type="RefSeq" id="WP_053434840.1">
    <property type="nucleotide sequence ID" value="NZ_LGUF01000007.1"/>
</dbReference>